<evidence type="ECO:0000256" key="2">
    <source>
        <dbReference type="ARBA" id="ARBA00022475"/>
    </source>
</evidence>
<evidence type="ECO:0000256" key="7">
    <source>
        <dbReference type="ARBA" id="ARBA00023136"/>
    </source>
</evidence>
<dbReference type="GO" id="GO:0007165">
    <property type="term" value="P:signal transduction"/>
    <property type="evidence" value="ECO:0007669"/>
    <property type="project" value="UniProtKB-KW"/>
</dbReference>
<keyword evidence="3 10" id="KW-0716">Sensory transduction</keyword>
<evidence type="ECO:0000256" key="4">
    <source>
        <dbReference type="ARBA" id="ARBA00022692"/>
    </source>
</evidence>
<feature type="transmembrane region" description="Helical" evidence="10">
    <location>
        <begin position="299"/>
        <end position="321"/>
    </location>
</feature>
<dbReference type="GO" id="GO:0005549">
    <property type="term" value="F:odorant binding"/>
    <property type="evidence" value="ECO:0007669"/>
    <property type="project" value="InterPro"/>
</dbReference>
<protein>
    <recommendedName>
        <fullName evidence="10">Odorant receptor</fullName>
    </recommendedName>
</protein>
<feature type="transmembrane region" description="Helical" evidence="10">
    <location>
        <begin position="38"/>
        <end position="58"/>
    </location>
</feature>
<sequence>MYHSPLNGSQLQRNLNSHDPLSFIPTNMGFAILKNHSVAVYTFLSMVFILVESINIYGLTDILSGSSDDMARYIPMIAMMQPGCISLILIRTYVHFCVNYQDKIFEEFCSLNNTDTHFQKKLSRDRKAAMYISIIYFLFVQVVFIAFMVPAVGDEYDCIYVFKMIQDAGQYYGIILMILLAVCVIVISVATAYPPVVALYFVLHLKFQTDLLNHYLEKNIKNLTSARVNPMHDIKFQKIIYHRLTVCAEYHAKMRKYQQNLSSPSHSTALLLYLSTCLMLTGGLFFIIAEISASSNFRIYLSFVSGAAEALLFTCSGQILVDVSNRYYEILCECPWYNWNIRNRKALMMMLAGAAQPFKITFFGIAELDFGFILKLSKTTYSLLAVARNMK</sequence>
<dbReference type="GO" id="GO:0004984">
    <property type="term" value="F:olfactory receptor activity"/>
    <property type="evidence" value="ECO:0007669"/>
    <property type="project" value="InterPro"/>
</dbReference>
<comment type="caution">
    <text evidence="10">Lacks conserved residue(s) required for the propagation of feature annotation.</text>
</comment>
<keyword evidence="2" id="KW-1003">Cell membrane</keyword>
<keyword evidence="4 10" id="KW-0812">Transmembrane</keyword>
<comment type="similarity">
    <text evidence="10">Belongs to the insect chemoreceptor superfamily. Heteromeric odorant receptor channel (TC 1.A.69) family.</text>
</comment>
<dbReference type="PANTHER" id="PTHR21137">
    <property type="entry name" value="ODORANT RECEPTOR"/>
    <property type="match status" value="1"/>
</dbReference>
<comment type="subcellular location">
    <subcellularLocation>
        <location evidence="1 10">Cell membrane</location>
        <topology evidence="1 10">Multi-pass membrane protein</topology>
    </subcellularLocation>
</comment>
<keyword evidence="12" id="KW-1185">Reference proteome</keyword>
<feature type="transmembrane region" description="Helical" evidence="10">
    <location>
        <begin position="270"/>
        <end position="293"/>
    </location>
</feature>
<evidence type="ECO:0000256" key="3">
    <source>
        <dbReference type="ARBA" id="ARBA00022606"/>
    </source>
</evidence>
<feature type="transmembrane region" description="Helical" evidence="10">
    <location>
        <begin position="171"/>
        <end position="203"/>
    </location>
</feature>
<keyword evidence="9 10" id="KW-0807">Transducer</keyword>
<proteinExistence type="inferred from homology"/>
<reference evidence="11" key="1">
    <citation type="submission" date="2022-01" db="EMBL/GenBank/DDBJ databases">
        <authorList>
            <person name="King R."/>
        </authorList>
    </citation>
    <scope>NUCLEOTIDE SEQUENCE</scope>
</reference>
<evidence type="ECO:0000256" key="10">
    <source>
        <dbReference type="RuleBase" id="RU351113"/>
    </source>
</evidence>
<evidence type="ECO:0000313" key="12">
    <source>
        <dbReference type="Proteomes" id="UP001153737"/>
    </source>
</evidence>
<reference evidence="11" key="2">
    <citation type="submission" date="2022-10" db="EMBL/GenBank/DDBJ databases">
        <authorList>
            <consortium name="ENA_rothamsted_submissions"/>
            <consortium name="culmorum"/>
            <person name="King R."/>
        </authorList>
    </citation>
    <scope>NUCLEOTIDE SEQUENCE</scope>
</reference>
<evidence type="ECO:0000256" key="9">
    <source>
        <dbReference type="ARBA" id="ARBA00023224"/>
    </source>
</evidence>
<keyword evidence="8 10" id="KW-0675">Receptor</keyword>
<keyword evidence="6 10" id="KW-1133">Transmembrane helix</keyword>
<keyword evidence="5 10" id="KW-0552">Olfaction</keyword>
<evidence type="ECO:0000256" key="6">
    <source>
        <dbReference type="ARBA" id="ARBA00022989"/>
    </source>
</evidence>
<organism evidence="11 12">
    <name type="scientific">Phaedon cochleariae</name>
    <name type="common">Mustard beetle</name>
    <dbReference type="NCBI Taxonomy" id="80249"/>
    <lineage>
        <taxon>Eukaryota</taxon>
        <taxon>Metazoa</taxon>
        <taxon>Ecdysozoa</taxon>
        <taxon>Arthropoda</taxon>
        <taxon>Hexapoda</taxon>
        <taxon>Insecta</taxon>
        <taxon>Pterygota</taxon>
        <taxon>Neoptera</taxon>
        <taxon>Endopterygota</taxon>
        <taxon>Coleoptera</taxon>
        <taxon>Polyphaga</taxon>
        <taxon>Cucujiformia</taxon>
        <taxon>Chrysomeloidea</taxon>
        <taxon>Chrysomelidae</taxon>
        <taxon>Chrysomelinae</taxon>
        <taxon>Chrysomelini</taxon>
        <taxon>Phaedon</taxon>
    </lineage>
</organism>
<dbReference type="AlphaFoldDB" id="A0A9P0GND7"/>
<feature type="transmembrane region" description="Helical" evidence="10">
    <location>
        <begin position="128"/>
        <end position="151"/>
    </location>
</feature>
<name>A0A9P0GND7_PHACE</name>
<feature type="transmembrane region" description="Helical" evidence="10">
    <location>
        <begin position="70"/>
        <end position="90"/>
    </location>
</feature>
<dbReference type="OrthoDB" id="6783644at2759"/>
<dbReference type="Pfam" id="PF02949">
    <property type="entry name" value="7tm_6"/>
    <property type="match status" value="1"/>
</dbReference>
<dbReference type="EMBL" id="OU896707">
    <property type="protein sequence ID" value="CAH1116565.1"/>
    <property type="molecule type" value="Genomic_DNA"/>
</dbReference>
<dbReference type="PANTHER" id="PTHR21137:SF35">
    <property type="entry name" value="ODORANT RECEPTOR 19A-RELATED"/>
    <property type="match status" value="1"/>
</dbReference>
<gene>
    <name evidence="11" type="ORF">PHAECO_LOCUS734</name>
</gene>
<keyword evidence="7 10" id="KW-0472">Membrane</keyword>
<evidence type="ECO:0000256" key="5">
    <source>
        <dbReference type="ARBA" id="ARBA00022725"/>
    </source>
</evidence>
<evidence type="ECO:0000256" key="1">
    <source>
        <dbReference type="ARBA" id="ARBA00004651"/>
    </source>
</evidence>
<evidence type="ECO:0000313" key="11">
    <source>
        <dbReference type="EMBL" id="CAH1116565.1"/>
    </source>
</evidence>
<accession>A0A9P0GND7</accession>
<evidence type="ECO:0000256" key="8">
    <source>
        <dbReference type="ARBA" id="ARBA00023170"/>
    </source>
</evidence>
<dbReference type="InterPro" id="IPR004117">
    <property type="entry name" value="7tm6_olfct_rcpt"/>
</dbReference>
<dbReference type="GO" id="GO:0005886">
    <property type="term" value="C:plasma membrane"/>
    <property type="evidence" value="ECO:0007669"/>
    <property type="project" value="UniProtKB-SubCell"/>
</dbReference>
<dbReference type="Proteomes" id="UP001153737">
    <property type="component" value="Chromosome 1"/>
</dbReference>